<dbReference type="GO" id="GO:0008270">
    <property type="term" value="F:zinc ion binding"/>
    <property type="evidence" value="ECO:0007669"/>
    <property type="project" value="UniProtKB-KW"/>
</dbReference>
<dbReference type="PROSITE" id="PS51800">
    <property type="entry name" value="ZF_CHHC_U11_48K"/>
    <property type="match status" value="1"/>
</dbReference>
<evidence type="ECO:0000259" key="5">
    <source>
        <dbReference type="PROSITE" id="PS51800"/>
    </source>
</evidence>
<reference evidence="6 7" key="1">
    <citation type="submission" date="2020-08" db="EMBL/GenBank/DDBJ databases">
        <authorList>
            <person name="Hejnol A."/>
        </authorList>
    </citation>
    <scope>NUCLEOTIDE SEQUENCE [LARGE SCALE GENOMIC DNA]</scope>
</reference>
<evidence type="ECO:0000256" key="2">
    <source>
        <dbReference type="ARBA" id="ARBA00022771"/>
    </source>
</evidence>
<feature type="region of interest" description="Disordered" evidence="4">
    <location>
        <begin position="568"/>
        <end position="843"/>
    </location>
</feature>
<feature type="domain" description="CHHC U11-48K-type" evidence="5">
    <location>
        <begin position="16"/>
        <end position="43"/>
    </location>
</feature>
<feature type="compositionally biased region" description="Polar residues" evidence="4">
    <location>
        <begin position="196"/>
        <end position="206"/>
    </location>
</feature>
<dbReference type="EMBL" id="CAJFCJ010000006">
    <property type="protein sequence ID" value="CAD5115964.1"/>
    <property type="molecule type" value="Genomic_DNA"/>
</dbReference>
<feature type="region of interest" description="Disordered" evidence="4">
    <location>
        <begin position="109"/>
        <end position="137"/>
    </location>
</feature>
<evidence type="ECO:0000256" key="3">
    <source>
        <dbReference type="ARBA" id="ARBA00022833"/>
    </source>
</evidence>
<keyword evidence="2" id="KW-0863">Zinc-finger</keyword>
<keyword evidence="3" id="KW-0862">Zinc</keyword>
<feature type="compositionally biased region" description="Polar residues" evidence="4">
    <location>
        <begin position="621"/>
        <end position="643"/>
    </location>
</feature>
<dbReference type="InterPro" id="IPR022776">
    <property type="entry name" value="TRM13/UPF0224_CHHC_Znf_dom"/>
</dbReference>
<feature type="compositionally biased region" description="Basic and acidic residues" evidence="4">
    <location>
        <begin position="509"/>
        <end position="521"/>
    </location>
</feature>
<feature type="region of interest" description="Disordered" evidence="4">
    <location>
        <begin position="425"/>
        <end position="532"/>
    </location>
</feature>
<accession>A0A7I8VID0</accession>
<feature type="compositionally biased region" description="Basic and acidic residues" evidence="4">
    <location>
        <begin position="158"/>
        <end position="173"/>
    </location>
</feature>
<feature type="compositionally biased region" description="Basic and acidic residues" evidence="4">
    <location>
        <begin position="733"/>
        <end position="784"/>
    </location>
</feature>
<feature type="compositionally biased region" description="Polar residues" evidence="4">
    <location>
        <begin position="786"/>
        <end position="798"/>
    </location>
</feature>
<dbReference type="OrthoDB" id="10069248at2759"/>
<dbReference type="Proteomes" id="UP000549394">
    <property type="component" value="Unassembled WGS sequence"/>
</dbReference>
<feature type="compositionally biased region" description="Acidic residues" evidence="4">
    <location>
        <begin position="493"/>
        <end position="502"/>
    </location>
</feature>
<name>A0A7I8VID0_9ANNE</name>
<keyword evidence="1" id="KW-0479">Metal-binding</keyword>
<sequence>MTSFANEFAHIEKSTHRICPFDKNHKIRANYFQYHICKCAKKHPNHGLSVCPYNSTHYLSKDKFEAHVKHECPDRYISDGCTSGKSVNVKTKMTLDKWSAHTYFESESSEEETGWETTPISRPSAKSMGNKTKADFKVSDGSSKMYSGYNKTSSDIDDSIRFPKDLEQEESSRGKSFGRILNQEPALNSDEDYGYNRSQCPSNRIDSTFEKSFERDSSTASTVSNSIDEELDSDSIANEPKNNCYKSNFSIDKSIEAEYDTDFSVDEPIFKAGNRNHFSNSKTFEREYDTDFSIDEPIFKTANRNRFSNDKTSEKVYDSDSSFDKPICKAGNRNHFTNDKRFEKAYDSDSSIDEPLDHVKKSSEKDYFEESDFIVGESFKRDFNEGTVNDNHLDNYDSCKMNPAECDYEDEDFCKVESKEDVDGKVNFSGERSNANDYPENYPGSERSKSDENSTEDEFDGQNRSQKECINGNGSSDYDEDDWFPTHSTLNVDETDYGDDDWLSSHSTLDVDRSDYGKDDWLPSCSTTDEDGSDFCENDWLPSCSTTDVDGSDCDEEKFVRNNFIEENSDEHISYDADSDKYYCNEQNTSEGDPDEEDSNEYDSNEQNAYEYDSKDEHSNECVSIEQNPYENGSDEQNFSEGGSNEEDSDKYDSNEQNAYEYDSKDEHSNECVSIEQNPYENDSDEQNFSEGGSNEEDSDEYDSDEQYSCERHSNEEDSSECIEQNPYENDSNEQKFNEDDANERKSNKNSESMKEFSSDDHFNNDDLDVKCLEENTTNEDLKFQKNINIDTSVSQNSPEEDIATASSNSSDKSQEKPVPKRQLFSECHSQREPQNDSDMKVDISYLDKKLEERKKKSLRGPKKEKQEKLTIIDEDAFQNEADTFESILESDEIEKKDRAIAESKGRGLLRYLNKLKYMDSENDCEVLEPAS</sequence>
<evidence type="ECO:0000313" key="7">
    <source>
        <dbReference type="Proteomes" id="UP000549394"/>
    </source>
</evidence>
<feature type="region of interest" description="Disordered" evidence="4">
    <location>
        <begin position="157"/>
        <end position="239"/>
    </location>
</feature>
<feature type="compositionally biased region" description="Basic and acidic residues" evidence="4">
    <location>
        <begin position="207"/>
        <end position="217"/>
    </location>
</feature>
<organism evidence="6 7">
    <name type="scientific">Dimorphilus gyrociliatus</name>
    <dbReference type="NCBI Taxonomy" id="2664684"/>
    <lineage>
        <taxon>Eukaryota</taxon>
        <taxon>Metazoa</taxon>
        <taxon>Spiralia</taxon>
        <taxon>Lophotrochozoa</taxon>
        <taxon>Annelida</taxon>
        <taxon>Polychaeta</taxon>
        <taxon>Polychaeta incertae sedis</taxon>
        <taxon>Dinophilidae</taxon>
        <taxon>Dimorphilus</taxon>
    </lineage>
</organism>
<dbReference type="AlphaFoldDB" id="A0A7I8VID0"/>
<proteinExistence type="predicted"/>
<feature type="compositionally biased region" description="Basic and acidic residues" evidence="4">
    <location>
        <begin position="570"/>
        <end position="583"/>
    </location>
</feature>
<feature type="compositionally biased region" description="Basic and acidic residues" evidence="4">
    <location>
        <begin position="829"/>
        <end position="843"/>
    </location>
</feature>
<feature type="compositionally biased region" description="Polar residues" evidence="4">
    <location>
        <begin position="671"/>
        <end position="681"/>
    </location>
</feature>
<keyword evidence="7" id="KW-1185">Reference proteome</keyword>
<feature type="compositionally biased region" description="Acidic residues" evidence="4">
    <location>
        <begin position="592"/>
        <end position="604"/>
    </location>
</feature>
<feature type="compositionally biased region" description="Acidic residues" evidence="4">
    <location>
        <begin position="682"/>
        <end position="708"/>
    </location>
</feature>
<evidence type="ECO:0000313" key="6">
    <source>
        <dbReference type="EMBL" id="CAD5115964.1"/>
    </source>
</evidence>
<comment type="caution">
    <text evidence="6">The sequence shown here is derived from an EMBL/GenBank/DDBJ whole genome shotgun (WGS) entry which is preliminary data.</text>
</comment>
<gene>
    <name evidence="6" type="ORF">DGYR_LOCUS4647</name>
</gene>
<evidence type="ECO:0000256" key="1">
    <source>
        <dbReference type="ARBA" id="ARBA00022723"/>
    </source>
</evidence>
<protein>
    <submittedName>
        <fullName evidence="6">DgyrCDS4894</fullName>
    </submittedName>
</protein>
<evidence type="ECO:0000256" key="4">
    <source>
        <dbReference type="SAM" id="MobiDB-lite"/>
    </source>
</evidence>